<dbReference type="AlphaFoldDB" id="A0A5J4TDY0"/>
<accession>A0A5J4TDY0</accession>
<evidence type="ECO:0008006" key="4">
    <source>
        <dbReference type="Google" id="ProtNLM"/>
    </source>
</evidence>
<protein>
    <recommendedName>
        <fullName evidence="4">Tyr recombinase domain-containing protein</fullName>
    </recommendedName>
</protein>
<feature type="compositionally biased region" description="Basic residues" evidence="1">
    <location>
        <begin position="202"/>
        <end position="224"/>
    </location>
</feature>
<proteinExistence type="predicted"/>
<sequence>MGYPEQQIHSDLDWQLMRMIRMRLSQIDKEIQIWYLDILLNYVKQQVQLLEQNLLTIQQNRAIAATLVMVFTVARLAELHRAILLSTSEDEIYPVRWFKSWFGVREPNIHNKAQELWRISHAEKYIQVDDLSKAIRALMQSPGISKAYSVTSIRAAAITKLPKHNVISVQVDKFTHHSDNASTVRQYYDKNNNVEALEKSSARPKRNSSMKRTRNKREHYQKRLNMRDPMSNREYQALLGTPTQVVEDQKAQEDAANAEDVARLLDPFNIGRVNIQSKSSLSLQK</sequence>
<feature type="non-terminal residue" evidence="2">
    <location>
        <position position="285"/>
    </location>
</feature>
<evidence type="ECO:0000313" key="2">
    <source>
        <dbReference type="EMBL" id="KAA6355851.1"/>
    </source>
</evidence>
<evidence type="ECO:0000313" key="3">
    <source>
        <dbReference type="Proteomes" id="UP000324800"/>
    </source>
</evidence>
<gene>
    <name evidence="2" type="ORF">EZS28_048622</name>
</gene>
<comment type="caution">
    <text evidence="2">The sequence shown here is derived from an EMBL/GenBank/DDBJ whole genome shotgun (WGS) entry which is preliminary data.</text>
</comment>
<name>A0A5J4TDY0_9EUKA</name>
<evidence type="ECO:0000256" key="1">
    <source>
        <dbReference type="SAM" id="MobiDB-lite"/>
    </source>
</evidence>
<organism evidence="2 3">
    <name type="scientific">Streblomastix strix</name>
    <dbReference type="NCBI Taxonomy" id="222440"/>
    <lineage>
        <taxon>Eukaryota</taxon>
        <taxon>Metamonada</taxon>
        <taxon>Preaxostyla</taxon>
        <taxon>Oxymonadida</taxon>
        <taxon>Streblomastigidae</taxon>
        <taxon>Streblomastix</taxon>
    </lineage>
</organism>
<dbReference type="Proteomes" id="UP000324800">
    <property type="component" value="Unassembled WGS sequence"/>
</dbReference>
<feature type="region of interest" description="Disordered" evidence="1">
    <location>
        <begin position="197"/>
        <end position="230"/>
    </location>
</feature>
<dbReference type="EMBL" id="SNRW01033951">
    <property type="protein sequence ID" value="KAA6355851.1"/>
    <property type="molecule type" value="Genomic_DNA"/>
</dbReference>
<reference evidence="2 3" key="1">
    <citation type="submission" date="2019-03" db="EMBL/GenBank/DDBJ databases">
        <title>Single cell metagenomics reveals metabolic interactions within the superorganism composed of flagellate Streblomastix strix and complex community of Bacteroidetes bacteria on its surface.</title>
        <authorList>
            <person name="Treitli S.C."/>
            <person name="Kolisko M."/>
            <person name="Husnik F."/>
            <person name="Keeling P."/>
            <person name="Hampl V."/>
        </authorList>
    </citation>
    <scope>NUCLEOTIDE SEQUENCE [LARGE SCALE GENOMIC DNA]</scope>
    <source>
        <strain evidence="2">ST1C</strain>
    </source>
</reference>